<dbReference type="InterPro" id="IPR011010">
    <property type="entry name" value="DNA_brk_join_enz"/>
</dbReference>
<feature type="domain" description="DUF6538" evidence="3">
    <location>
        <begin position="11"/>
        <end position="66"/>
    </location>
</feature>
<comment type="caution">
    <text evidence="4">The sequence shown here is derived from an EMBL/GenBank/DDBJ whole genome shotgun (WGS) entry which is preliminary data.</text>
</comment>
<evidence type="ECO:0000256" key="1">
    <source>
        <dbReference type="ARBA" id="ARBA00023172"/>
    </source>
</evidence>
<keyword evidence="5" id="KW-1185">Reference proteome</keyword>
<gene>
    <name evidence="4" type="ORF">V0R62_22680</name>
</gene>
<reference evidence="4" key="1">
    <citation type="submission" date="2024-01" db="EMBL/GenBank/DDBJ databases">
        <title>Unpublished Manusciprt.</title>
        <authorList>
            <person name="Duman M."/>
            <person name="Valdes E.G."/>
            <person name="Ajmi N."/>
            <person name="Altun S."/>
            <person name="Saticioglu I.B."/>
        </authorList>
    </citation>
    <scope>NUCLEOTIDE SEQUENCE</scope>
    <source>
        <strain evidence="4">137P</strain>
    </source>
</reference>
<dbReference type="InterPro" id="IPR046668">
    <property type="entry name" value="DUF6538"/>
</dbReference>
<organism evidence="4 5">
    <name type="scientific">Pseudomonas carassii</name>
    <dbReference type="NCBI Taxonomy" id="3115855"/>
    <lineage>
        <taxon>Bacteria</taxon>
        <taxon>Pseudomonadati</taxon>
        <taxon>Pseudomonadota</taxon>
        <taxon>Gammaproteobacteria</taxon>
        <taxon>Pseudomonadales</taxon>
        <taxon>Pseudomonadaceae</taxon>
        <taxon>Pseudomonas</taxon>
    </lineage>
</organism>
<evidence type="ECO:0000256" key="2">
    <source>
        <dbReference type="SAM" id="MobiDB-lite"/>
    </source>
</evidence>
<dbReference type="SUPFAM" id="SSF56349">
    <property type="entry name" value="DNA breaking-rejoining enzymes"/>
    <property type="match status" value="1"/>
</dbReference>
<dbReference type="Gene3D" id="1.10.443.10">
    <property type="entry name" value="Intergrase catalytic core"/>
    <property type="match status" value="1"/>
</dbReference>
<dbReference type="Pfam" id="PF20172">
    <property type="entry name" value="DUF6538"/>
    <property type="match status" value="1"/>
</dbReference>
<accession>A0ABU7HGN8</accession>
<dbReference type="InterPro" id="IPR013762">
    <property type="entry name" value="Integrase-like_cat_sf"/>
</dbReference>
<evidence type="ECO:0000313" key="5">
    <source>
        <dbReference type="Proteomes" id="UP001354227"/>
    </source>
</evidence>
<name>A0ABU7HGN8_9PSED</name>
<sequence length="602" mass="68561">MPTRPDYLSISRHGTYYFRIVTPRTLRAALGTQKEIRRSLQTDSLRLALRLARQYAARYQYLFDRMLDVIGRDDYEPTEEDLKLYSELIAERSKPDAWGAWGDQLGQSKASEPEQSNEQLEEKQRYDEVAKLLTGAYGRAIPAQKQDIAKQLLEVSEPYPATQLRKVLPGILDKLVAQRISSTTTTNAPSTIVLPKPEASTITLYELWKLHWDHLASLNVDKALNTRDAEDGHARRLTVLSGGKGVGQLTLNDFNRIYRQIPELKPLRGCKIPNSGEAKDILATGDEATISSASADKVMIRLHTLHKFAYLKELTTVDPAKTDRPKLIRKKAPDANKKNSFSTDDLNAIFSGYLYCGTEIDGVDHIYPYQFWAPLLGLFTGARLNEICQLDTTDVQFDKESQLWTISLTEDTNDSSLPKSLKNQPSWRVLPIHNELIRIGFIDFVKEAAEEGRNKLFSDGLVHNPRKHWGSIATTFFTRMPSASTKAGGYFYRVGIRSRDKDGRTDNKTFHAFRHTFVHRIRNIPGEDAKLRESLSGHAGERNQNDEYGDGFDLVNKHRALHKANFLIDASKISYREFQTRFRTLLSESIRKHREKHELNQG</sequence>
<keyword evidence="1" id="KW-0233">DNA recombination</keyword>
<protein>
    <submittedName>
        <fullName evidence="4">DUF6538 domain-containing protein</fullName>
    </submittedName>
</protein>
<proteinExistence type="predicted"/>
<evidence type="ECO:0000259" key="3">
    <source>
        <dbReference type="Pfam" id="PF20172"/>
    </source>
</evidence>
<dbReference type="EMBL" id="JAZDCT010000038">
    <property type="protein sequence ID" value="MEE1890479.1"/>
    <property type="molecule type" value="Genomic_DNA"/>
</dbReference>
<evidence type="ECO:0000313" key="4">
    <source>
        <dbReference type="EMBL" id="MEE1890479.1"/>
    </source>
</evidence>
<dbReference type="Proteomes" id="UP001354227">
    <property type="component" value="Unassembled WGS sequence"/>
</dbReference>
<dbReference type="RefSeq" id="WP_330105299.1">
    <property type="nucleotide sequence ID" value="NZ_JAZDCT010000038.1"/>
</dbReference>
<feature type="region of interest" description="Disordered" evidence="2">
    <location>
        <begin position="101"/>
        <end position="123"/>
    </location>
</feature>
<feature type="compositionally biased region" description="Polar residues" evidence="2">
    <location>
        <begin position="105"/>
        <end position="118"/>
    </location>
</feature>